<feature type="transmembrane region" description="Helical" evidence="1">
    <location>
        <begin position="236"/>
        <end position="259"/>
    </location>
</feature>
<dbReference type="PANTHER" id="PTHR22941">
    <property type="entry name" value="SERPENTINE RECEPTOR"/>
    <property type="match status" value="1"/>
</dbReference>
<feature type="transmembrane region" description="Helical" evidence="1">
    <location>
        <begin position="271"/>
        <end position="294"/>
    </location>
</feature>
<dbReference type="Pfam" id="PF10318">
    <property type="entry name" value="7TM_GPCR_Srh"/>
    <property type="match status" value="1"/>
</dbReference>
<dbReference type="eggNOG" id="ENOG502SY7B">
    <property type="taxonomic scope" value="Eukaryota"/>
</dbReference>
<feature type="transmembrane region" description="Helical" evidence="1">
    <location>
        <begin position="137"/>
        <end position="156"/>
    </location>
</feature>
<dbReference type="Proteomes" id="UP000008068">
    <property type="component" value="Unassembled WGS sequence"/>
</dbReference>
<dbReference type="HOGENOM" id="CLU_042960_1_1_1"/>
<feature type="transmembrane region" description="Helical" evidence="1">
    <location>
        <begin position="20"/>
        <end position="43"/>
    </location>
</feature>
<evidence type="ECO:0008006" key="4">
    <source>
        <dbReference type="Google" id="ProtNLM"/>
    </source>
</evidence>
<dbReference type="InterPro" id="IPR019422">
    <property type="entry name" value="7TM_GPCR_serpentine_rcpt_Srh"/>
</dbReference>
<name>G0MTZ9_CAEBE</name>
<protein>
    <recommendedName>
        <fullName evidence="4">Serpentine Receptor, class H</fullName>
    </recommendedName>
</protein>
<dbReference type="InParanoid" id="G0MTZ9"/>
<reference evidence="3" key="1">
    <citation type="submission" date="2011-07" db="EMBL/GenBank/DDBJ databases">
        <authorList>
            <consortium name="Caenorhabditis brenneri Sequencing and Analysis Consortium"/>
            <person name="Wilson R.K."/>
        </authorList>
    </citation>
    <scope>NUCLEOTIDE SEQUENCE [LARGE SCALE GENOMIC DNA]</scope>
    <source>
        <strain evidence="3">PB2801</strain>
    </source>
</reference>
<dbReference type="OrthoDB" id="5800592at2759"/>
<feature type="transmembrane region" description="Helical" evidence="1">
    <location>
        <begin position="96"/>
        <end position="116"/>
    </location>
</feature>
<dbReference type="OMA" id="NICFMIV"/>
<evidence type="ECO:0000313" key="3">
    <source>
        <dbReference type="Proteomes" id="UP000008068"/>
    </source>
</evidence>
<dbReference type="AlphaFoldDB" id="G0MTZ9"/>
<organism evidence="3">
    <name type="scientific">Caenorhabditis brenneri</name>
    <name type="common">Nematode worm</name>
    <dbReference type="NCBI Taxonomy" id="135651"/>
    <lineage>
        <taxon>Eukaryota</taxon>
        <taxon>Metazoa</taxon>
        <taxon>Ecdysozoa</taxon>
        <taxon>Nematoda</taxon>
        <taxon>Chromadorea</taxon>
        <taxon>Rhabditida</taxon>
        <taxon>Rhabditina</taxon>
        <taxon>Rhabditomorpha</taxon>
        <taxon>Rhabditoidea</taxon>
        <taxon>Rhabditidae</taxon>
        <taxon>Peloderinae</taxon>
        <taxon>Caenorhabditis</taxon>
    </lineage>
</organism>
<evidence type="ECO:0000256" key="1">
    <source>
        <dbReference type="SAM" id="Phobius"/>
    </source>
</evidence>
<dbReference type="EMBL" id="GL379812">
    <property type="protein sequence ID" value="EGT44199.1"/>
    <property type="molecule type" value="Genomic_DNA"/>
</dbReference>
<feature type="transmembrane region" description="Helical" evidence="1">
    <location>
        <begin position="190"/>
        <end position="215"/>
    </location>
</feature>
<evidence type="ECO:0000313" key="2">
    <source>
        <dbReference type="EMBL" id="EGT44199.1"/>
    </source>
</evidence>
<keyword evidence="1" id="KW-0812">Transmembrane</keyword>
<sequence>MTNLSISYISTPDFVVRCYHILSCFEIPIHLLGAYVILFETPVSMKSVKWNFMNAHFWSVLLDWTISILTVPYLLLPAMAGLSMGLLTSIGVPIRFHTYIFDCVIATAFTSLIGIAENRLYILFMRFHWWRKVRIPFLILHYLFPPLCFVFLFFNIPNQKTAIETLKKTMQIDPLIFEYELFVLAEDFRVVLTCYTIFFTVYTLEFMIFACLLVINLEKMTKDTKLSQRTMEMQKNLLKAVMIQIFTPYILVALPLFYVGFSVVLDYYNQILNNICFMIVSLHGLASTIVMLMIHKPYRQFCQKVFCLKFKMFSVGNGENSVNPGIAKELELNNIPAADLDSVE</sequence>
<keyword evidence="1" id="KW-0472">Membrane</keyword>
<accession>G0MTZ9</accession>
<dbReference type="InterPro" id="IPR053220">
    <property type="entry name" value="Nematode_rcpt-like_serp_H"/>
</dbReference>
<keyword evidence="1" id="KW-1133">Transmembrane helix</keyword>
<feature type="transmembrane region" description="Helical" evidence="1">
    <location>
        <begin position="55"/>
        <end position="76"/>
    </location>
</feature>
<keyword evidence="3" id="KW-1185">Reference proteome</keyword>
<proteinExistence type="predicted"/>
<dbReference type="PANTHER" id="PTHR22941:SF303">
    <property type="entry name" value="SERPENTINE RECEPTOR, CLASS H"/>
    <property type="match status" value="1"/>
</dbReference>
<gene>
    <name evidence="2" type="ORF">CAEBREN_24984</name>
</gene>